<comment type="caution">
    <text evidence="1">The sequence shown here is derived from an EMBL/GenBank/DDBJ whole genome shotgun (WGS) entry which is preliminary data.</text>
</comment>
<proteinExistence type="predicted"/>
<dbReference type="Proteomes" id="UP000803844">
    <property type="component" value="Unassembled WGS sequence"/>
</dbReference>
<protein>
    <submittedName>
        <fullName evidence="1">Uncharacterized protein</fullName>
    </submittedName>
</protein>
<gene>
    <name evidence="1" type="ORF">M406DRAFT_71447</name>
</gene>
<keyword evidence="2" id="KW-1185">Reference proteome</keyword>
<dbReference type="OrthoDB" id="4778235at2759"/>
<reference evidence="1" key="1">
    <citation type="journal article" date="2020" name="Phytopathology">
        <title>Genome sequence of the chestnut blight fungus Cryphonectria parasitica EP155: A fundamental resource for an archetypical invasive plant pathogen.</title>
        <authorList>
            <person name="Crouch J.A."/>
            <person name="Dawe A."/>
            <person name="Aerts A."/>
            <person name="Barry K."/>
            <person name="Churchill A.C.L."/>
            <person name="Grimwood J."/>
            <person name="Hillman B."/>
            <person name="Milgroom M.G."/>
            <person name="Pangilinan J."/>
            <person name="Smith M."/>
            <person name="Salamov A."/>
            <person name="Schmutz J."/>
            <person name="Yadav J."/>
            <person name="Grigoriev I.V."/>
            <person name="Nuss D."/>
        </authorList>
    </citation>
    <scope>NUCLEOTIDE SEQUENCE</scope>
    <source>
        <strain evidence="1">EP155</strain>
    </source>
</reference>
<dbReference type="GeneID" id="63842578"/>
<dbReference type="RefSeq" id="XP_040779399.1">
    <property type="nucleotide sequence ID" value="XM_040925449.1"/>
</dbReference>
<accession>A0A9P5CRN5</accession>
<dbReference type="AlphaFoldDB" id="A0A9P5CRN5"/>
<dbReference type="EMBL" id="MU032345">
    <property type="protein sequence ID" value="KAF3768438.1"/>
    <property type="molecule type" value="Genomic_DNA"/>
</dbReference>
<organism evidence="1 2">
    <name type="scientific">Cryphonectria parasitica (strain ATCC 38755 / EP155)</name>
    <dbReference type="NCBI Taxonomy" id="660469"/>
    <lineage>
        <taxon>Eukaryota</taxon>
        <taxon>Fungi</taxon>
        <taxon>Dikarya</taxon>
        <taxon>Ascomycota</taxon>
        <taxon>Pezizomycotina</taxon>
        <taxon>Sordariomycetes</taxon>
        <taxon>Sordariomycetidae</taxon>
        <taxon>Diaporthales</taxon>
        <taxon>Cryphonectriaceae</taxon>
        <taxon>Cryphonectria-Endothia species complex</taxon>
        <taxon>Cryphonectria</taxon>
    </lineage>
</organism>
<evidence type="ECO:0000313" key="2">
    <source>
        <dbReference type="Proteomes" id="UP000803844"/>
    </source>
</evidence>
<sequence length="400" mass="44722">MFEEDVGGGGVAGAARGVCLVPIRNLDMAFQNVFGPLRPPQMLTDGSLGQDLGSHASEISLAYKNTAGNTHVLPIALISAFDYPEKRNRRTSDMQFEFYAYATIFEGEILISMIALDHDGYFPLKTLLAYSADMHPAPTRCHSPESYAIQELQRNSELQESEAGIKIRTINLSFPHYLFRRRNGAHDLTLYLSRYMHFIRQEWGVGIDVRTINEGFALCLYITEPFYDIHLATSRQQLADVFGKLDRSKGINLMIIDIGGSSVNIQVVSLYFDEQGCFQCSQGQEWSPGTVGGSDLCNSKIMDFARGQLQSALQDHIPAGELPEIMRDFEQQKWNLDFAATVDAEGNNLNGKIMLDGKPKSQLTLRGTSQKVIVSTDRVRTLYTDIFAQGCHIWNAEIDR</sequence>
<name>A0A9P5CRN5_CRYP1</name>
<evidence type="ECO:0000313" key="1">
    <source>
        <dbReference type="EMBL" id="KAF3768438.1"/>
    </source>
</evidence>